<evidence type="ECO:0000256" key="7">
    <source>
        <dbReference type="SAM" id="MobiDB-lite"/>
    </source>
</evidence>
<dbReference type="GO" id="GO:0006351">
    <property type="term" value="P:DNA-templated transcription"/>
    <property type="evidence" value="ECO:0007669"/>
    <property type="project" value="InterPro"/>
</dbReference>
<dbReference type="Pfam" id="PF00172">
    <property type="entry name" value="Zn_clus"/>
    <property type="match status" value="1"/>
</dbReference>
<feature type="compositionally biased region" description="Acidic residues" evidence="7">
    <location>
        <begin position="333"/>
        <end position="353"/>
    </location>
</feature>
<protein>
    <recommendedName>
        <fullName evidence="8">Zn(2)-C6 fungal-type domain-containing protein</fullName>
    </recommendedName>
</protein>
<keyword evidence="2" id="KW-0479">Metal-binding</keyword>
<feature type="region of interest" description="Disordered" evidence="7">
    <location>
        <begin position="332"/>
        <end position="353"/>
    </location>
</feature>
<feature type="domain" description="Zn(2)-C6 fungal-type" evidence="8">
    <location>
        <begin position="27"/>
        <end position="56"/>
    </location>
</feature>
<evidence type="ECO:0000313" key="9">
    <source>
        <dbReference type="EMBL" id="RAO69168.1"/>
    </source>
</evidence>
<name>A0A364L051_TALAM</name>
<dbReference type="RefSeq" id="XP_040733684.1">
    <property type="nucleotide sequence ID" value="XM_040877628.1"/>
</dbReference>
<dbReference type="GO" id="GO:0008270">
    <property type="term" value="F:zinc ion binding"/>
    <property type="evidence" value="ECO:0007669"/>
    <property type="project" value="InterPro"/>
</dbReference>
<dbReference type="InterPro" id="IPR050987">
    <property type="entry name" value="AtrR-like"/>
</dbReference>
<dbReference type="GeneID" id="63794396"/>
<dbReference type="EMBL" id="MIKG01000009">
    <property type="protein sequence ID" value="RAO69168.1"/>
    <property type="molecule type" value="Genomic_DNA"/>
</dbReference>
<dbReference type="InterPro" id="IPR007219">
    <property type="entry name" value="XnlR_reg_dom"/>
</dbReference>
<evidence type="ECO:0000256" key="4">
    <source>
        <dbReference type="ARBA" id="ARBA00023125"/>
    </source>
</evidence>
<dbReference type="Proteomes" id="UP000249363">
    <property type="component" value="Unassembled WGS sequence"/>
</dbReference>
<evidence type="ECO:0000259" key="8">
    <source>
        <dbReference type="PROSITE" id="PS50048"/>
    </source>
</evidence>
<sequence>MHSDSLRRHEKTHTKDSVKPIPKVSKACDRCNALKTRCDKGNPCTVCAKRGLQCTFDRSFKRESRSASILSGTEYEEMQAGRKRRRVDQDLSDRLLGLNGLIDAVAASSSSFNTPTPPPPVHVTGAPSKIDQIQSQAEEEVSMQSLRVAVRQHEAQIQHDLLNIGDENQPKPQTQQHPQEDSDHLIFRLLDVYTASKSFLATDHHTSPSLESAEMTELMHQLDAKYYIEIYFMHFHGQWPFLTRPQFNPETEPPILVLAMVMCAFRMTEEKSLTRLAWAIHAHLQAIFVTQMDNWTVKEYSSHRWPIATYQAILLFTIFALTAHDYTEVFASNEDDDEDNDNDEGDEAEEEEEDVLDRIYPIFTRLVDTCRVQRLLHYPSMLSQIHADDPLVYKLTASEEFKYFALTLFKVDNIFSKLIQLDRDTVGDINGNVDQHVDGAYTPLAISDLQFPPPINSYLWEADGIRELLRRRARQCRDPTRSSDVYNAVMAGDRETSLNRETNPWICDILDVASVGDEELQRKKSLGRKRRKAWMSLGPWLGYLVGLDAGSAVM</sequence>
<organism evidence="9 10">
    <name type="scientific">Talaromyces amestolkiae</name>
    <dbReference type="NCBI Taxonomy" id="1196081"/>
    <lineage>
        <taxon>Eukaryota</taxon>
        <taxon>Fungi</taxon>
        <taxon>Dikarya</taxon>
        <taxon>Ascomycota</taxon>
        <taxon>Pezizomycotina</taxon>
        <taxon>Eurotiomycetes</taxon>
        <taxon>Eurotiomycetidae</taxon>
        <taxon>Eurotiales</taxon>
        <taxon>Trichocomaceae</taxon>
        <taxon>Talaromyces</taxon>
        <taxon>Talaromyces sect. Talaromyces</taxon>
    </lineage>
</organism>
<dbReference type="AlphaFoldDB" id="A0A364L051"/>
<dbReference type="GO" id="GO:0005634">
    <property type="term" value="C:nucleus"/>
    <property type="evidence" value="ECO:0007669"/>
    <property type="project" value="UniProtKB-SubCell"/>
</dbReference>
<comment type="subcellular location">
    <subcellularLocation>
        <location evidence="1">Nucleus</location>
    </subcellularLocation>
</comment>
<evidence type="ECO:0000256" key="5">
    <source>
        <dbReference type="ARBA" id="ARBA00023163"/>
    </source>
</evidence>
<dbReference type="OrthoDB" id="10261408at2759"/>
<dbReference type="PANTHER" id="PTHR46910">
    <property type="entry name" value="TRANSCRIPTION FACTOR PDR1"/>
    <property type="match status" value="1"/>
</dbReference>
<keyword evidence="5" id="KW-0804">Transcription</keyword>
<proteinExistence type="predicted"/>
<dbReference type="InterPro" id="IPR036864">
    <property type="entry name" value="Zn2-C6_fun-type_DNA-bd_sf"/>
</dbReference>
<dbReference type="PANTHER" id="PTHR46910:SF3">
    <property type="entry name" value="HALOTOLERANCE PROTEIN 9-RELATED"/>
    <property type="match status" value="1"/>
</dbReference>
<evidence type="ECO:0000256" key="2">
    <source>
        <dbReference type="ARBA" id="ARBA00022723"/>
    </source>
</evidence>
<keyword evidence="4" id="KW-0238">DNA-binding</keyword>
<dbReference type="InterPro" id="IPR001138">
    <property type="entry name" value="Zn2Cys6_DnaBD"/>
</dbReference>
<dbReference type="SUPFAM" id="SSF57701">
    <property type="entry name" value="Zn2/Cys6 DNA-binding domain"/>
    <property type="match status" value="1"/>
</dbReference>
<evidence type="ECO:0000256" key="1">
    <source>
        <dbReference type="ARBA" id="ARBA00004123"/>
    </source>
</evidence>
<dbReference type="GO" id="GO:0000981">
    <property type="term" value="F:DNA-binding transcription factor activity, RNA polymerase II-specific"/>
    <property type="evidence" value="ECO:0007669"/>
    <property type="project" value="InterPro"/>
</dbReference>
<comment type="caution">
    <text evidence="9">The sequence shown here is derived from an EMBL/GenBank/DDBJ whole genome shotgun (WGS) entry which is preliminary data.</text>
</comment>
<accession>A0A364L051</accession>
<dbReference type="Pfam" id="PF04082">
    <property type="entry name" value="Fungal_trans"/>
    <property type="match status" value="1"/>
</dbReference>
<dbReference type="GO" id="GO:0003677">
    <property type="term" value="F:DNA binding"/>
    <property type="evidence" value="ECO:0007669"/>
    <property type="project" value="UniProtKB-KW"/>
</dbReference>
<dbReference type="Gene3D" id="4.10.240.10">
    <property type="entry name" value="Zn(2)-C6 fungal-type DNA-binding domain"/>
    <property type="match status" value="1"/>
</dbReference>
<dbReference type="SMART" id="SM00066">
    <property type="entry name" value="GAL4"/>
    <property type="match status" value="1"/>
</dbReference>
<evidence type="ECO:0000313" key="10">
    <source>
        <dbReference type="Proteomes" id="UP000249363"/>
    </source>
</evidence>
<keyword evidence="6" id="KW-0539">Nucleus</keyword>
<keyword evidence="3" id="KW-0805">Transcription regulation</keyword>
<dbReference type="STRING" id="1196081.A0A364L051"/>
<keyword evidence="10" id="KW-1185">Reference proteome</keyword>
<reference evidence="9 10" key="1">
    <citation type="journal article" date="2017" name="Biotechnol. Biofuels">
        <title>Differential beta-glucosidase expression as a function of carbon source availability in Talaromyces amestolkiae: a genomic and proteomic approach.</title>
        <authorList>
            <person name="de Eugenio L.I."/>
            <person name="Mendez-Liter J.A."/>
            <person name="Nieto-Dominguez M."/>
            <person name="Alonso L."/>
            <person name="Gil-Munoz J."/>
            <person name="Barriuso J."/>
            <person name="Prieto A."/>
            <person name="Martinez M.J."/>
        </authorList>
    </citation>
    <scope>NUCLEOTIDE SEQUENCE [LARGE SCALE GENOMIC DNA]</scope>
    <source>
        <strain evidence="9 10">CIB</strain>
    </source>
</reference>
<gene>
    <name evidence="9" type="ORF">BHQ10_005180</name>
</gene>
<dbReference type="PROSITE" id="PS50048">
    <property type="entry name" value="ZN2_CY6_FUNGAL_2"/>
    <property type="match status" value="1"/>
</dbReference>
<evidence type="ECO:0000256" key="6">
    <source>
        <dbReference type="ARBA" id="ARBA00023242"/>
    </source>
</evidence>
<evidence type="ECO:0000256" key="3">
    <source>
        <dbReference type="ARBA" id="ARBA00023015"/>
    </source>
</evidence>
<dbReference type="CDD" id="cd00067">
    <property type="entry name" value="GAL4"/>
    <property type="match status" value="1"/>
</dbReference>